<comment type="caution">
    <text evidence="5">The sequence shown here is derived from an EMBL/GenBank/DDBJ whole genome shotgun (WGS) entry which is preliminary data.</text>
</comment>
<dbReference type="InterPro" id="IPR001173">
    <property type="entry name" value="Glyco_trans_2-like"/>
</dbReference>
<dbReference type="PANTHER" id="PTHR22916:SF51">
    <property type="entry name" value="GLYCOSYLTRANSFERASE EPSH-RELATED"/>
    <property type="match status" value="1"/>
</dbReference>
<dbReference type="EMBL" id="JAARWN010000004">
    <property type="protein sequence ID" value="MBC1936009.1"/>
    <property type="molecule type" value="Genomic_DNA"/>
</dbReference>
<keyword evidence="2" id="KW-0328">Glycosyltransferase</keyword>
<dbReference type="CDD" id="cd00761">
    <property type="entry name" value="Glyco_tranf_GTA_type"/>
    <property type="match status" value="1"/>
</dbReference>
<comment type="similarity">
    <text evidence="1">Belongs to the glycosyltransferase 2 family.</text>
</comment>
<dbReference type="InterPro" id="IPR029044">
    <property type="entry name" value="Nucleotide-diphossugar_trans"/>
</dbReference>
<name>A0A7X1CPH6_9LIST</name>
<evidence type="ECO:0000256" key="2">
    <source>
        <dbReference type="ARBA" id="ARBA00022676"/>
    </source>
</evidence>
<reference evidence="5 6" key="1">
    <citation type="submission" date="2020-03" db="EMBL/GenBank/DDBJ databases">
        <title>Soil Listeria distribution.</title>
        <authorList>
            <person name="Liao J."/>
            <person name="Wiedmann M."/>
        </authorList>
    </citation>
    <scope>NUCLEOTIDE SEQUENCE [LARGE SCALE GENOMIC DNA]</scope>
    <source>
        <strain evidence="5 6">FSL L7-0741</strain>
    </source>
</reference>
<gene>
    <name evidence="5" type="ORF">HCA69_06485</name>
</gene>
<dbReference type="GO" id="GO:0016757">
    <property type="term" value="F:glycosyltransferase activity"/>
    <property type="evidence" value="ECO:0007669"/>
    <property type="project" value="UniProtKB-KW"/>
</dbReference>
<dbReference type="RefSeq" id="WP_185525834.1">
    <property type="nucleotide sequence ID" value="NZ_JAARWN010000004.1"/>
</dbReference>
<organism evidence="5 6">
    <name type="scientific">Listeria grandensis</name>
    <dbReference type="NCBI Taxonomy" id="1494963"/>
    <lineage>
        <taxon>Bacteria</taxon>
        <taxon>Bacillati</taxon>
        <taxon>Bacillota</taxon>
        <taxon>Bacilli</taxon>
        <taxon>Bacillales</taxon>
        <taxon>Listeriaceae</taxon>
        <taxon>Listeria</taxon>
    </lineage>
</organism>
<accession>A0A7X1CPH6</accession>
<evidence type="ECO:0000313" key="5">
    <source>
        <dbReference type="EMBL" id="MBC1936009.1"/>
    </source>
</evidence>
<sequence length="305" mass="35966">MCNVSVILPVYNVAPYLAECLESLIAQTYQDFEVIAVNDGSSDGSLAILEAYQAKLPQLSIISQRNQGLSAARNTGLKSASGKYLYFLDSDDYVQKNMLERCFTLAEQQTLDVVKFDAEPFTEDGVVTTNPYDSRAFLKEKKLYTQQKWLEVQRFRYNSPVWLCFIRAALVFQHNLQFVEGILHEDEIFTPQLFMKAERVMYIGEMFFKRRYRQGSIMQNNIYGSRVSYDSKRRVIQLLHQEMQRKEVTKEAKRFLRQRRNVLYVDSLHYDKELRVKTSFSRWVSYPLAARTCIRQVWKRSRWQK</sequence>
<dbReference type="Gene3D" id="3.90.550.10">
    <property type="entry name" value="Spore Coat Polysaccharide Biosynthesis Protein SpsA, Chain A"/>
    <property type="match status" value="1"/>
</dbReference>
<evidence type="ECO:0000256" key="3">
    <source>
        <dbReference type="ARBA" id="ARBA00022679"/>
    </source>
</evidence>
<proteinExistence type="inferred from homology"/>
<evidence type="ECO:0000259" key="4">
    <source>
        <dbReference type="Pfam" id="PF00535"/>
    </source>
</evidence>
<dbReference type="Pfam" id="PF00535">
    <property type="entry name" value="Glycos_transf_2"/>
    <property type="match status" value="1"/>
</dbReference>
<dbReference type="AlphaFoldDB" id="A0A7X1CPH6"/>
<evidence type="ECO:0000256" key="1">
    <source>
        <dbReference type="ARBA" id="ARBA00006739"/>
    </source>
</evidence>
<dbReference type="Proteomes" id="UP000535908">
    <property type="component" value="Unassembled WGS sequence"/>
</dbReference>
<dbReference type="PANTHER" id="PTHR22916">
    <property type="entry name" value="GLYCOSYLTRANSFERASE"/>
    <property type="match status" value="1"/>
</dbReference>
<evidence type="ECO:0000313" key="6">
    <source>
        <dbReference type="Proteomes" id="UP000535908"/>
    </source>
</evidence>
<dbReference type="SUPFAM" id="SSF53448">
    <property type="entry name" value="Nucleotide-diphospho-sugar transferases"/>
    <property type="match status" value="1"/>
</dbReference>
<feature type="domain" description="Glycosyltransferase 2-like" evidence="4">
    <location>
        <begin position="5"/>
        <end position="133"/>
    </location>
</feature>
<keyword evidence="3 5" id="KW-0808">Transferase</keyword>
<protein>
    <submittedName>
        <fullName evidence="5">Glycosyltransferase</fullName>
    </submittedName>
</protein>